<dbReference type="AlphaFoldDB" id="A0A938WQU6"/>
<accession>A0A938WQU6</accession>
<dbReference type="RefSeq" id="WP_205111342.1">
    <property type="nucleotide sequence ID" value="NZ_JACJJL010000027.1"/>
</dbReference>
<organism evidence="1 2">
    <name type="scientific">Marseilla massiliensis</name>
    <dbReference type="NCBI Taxonomy" id="1841864"/>
    <lineage>
        <taxon>Bacteria</taxon>
        <taxon>Pseudomonadati</taxon>
        <taxon>Bacteroidota</taxon>
        <taxon>Bacteroidia</taxon>
        <taxon>Bacteroidales</taxon>
        <taxon>Prevotellaceae</taxon>
        <taxon>Marseilla</taxon>
    </lineage>
</organism>
<reference evidence="1 2" key="1">
    <citation type="journal article" date="2021" name="Sci. Rep.">
        <title>The distribution of antibiotic resistance genes in chicken gut microbiota commensals.</title>
        <authorList>
            <person name="Juricova H."/>
            <person name="Matiasovicova J."/>
            <person name="Kubasova T."/>
            <person name="Cejkova D."/>
            <person name="Rychlik I."/>
        </authorList>
    </citation>
    <scope>NUCLEOTIDE SEQUENCE [LARGE SCALE GENOMIC DNA]</scope>
    <source>
        <strain evidence="1 2">An819</strain>
    </source>
</reference>
<evidence type="ECO:0000313" key="2">
    <source>
        <dbReference type="Proteomes" id="UP000764045"/>
    </source>
</evidence>
<keyword evidence="2" id="KW-1185">Reference proteome</keyword>
<dbReference type="Proteomes" id="UP000764045">
    <property type="component" value="Unassembled WGS sequence"/>
</dbReference>
<protein>
    <submittedName>
        <fullName evidence="1">Uncharacterized protein</fullName>
    </submittedName>
</protein>
<sequence length="140" mass="15591">MHQKEVRHKYEPAGGMAADTAEAQRRRAGMEARPIYALIRQRLNSPNGRKRLSEDEWRQLAEAVNAVYPGFDSKLADLCKMSTDDYRLCLLVKIEMSPSAMAQILVKTSSGITSARAKLFKRAFGTSGGAADWDGVIRFL</sequence>
<comment type="caution">
    <text evidence="1">The sequence shown here is derived from an EMBL/GenBank/DDBJ whole genome shotgun (WGS) entry which is preliminary data.</text>
</comment>
<dbReference type="EMBL" id="JACJJL010000027">
    <property type="protein sequence ID" value="MBM6662699.1"/>
    <property type="molecule type" value="Genomic_DNA"/>
</dbReference>
<evidence type="ECO:0000313" key="1">
    <source>
        <dbReference type="EMBL" id="MBM6662699.1"/>
    </source>
</evidence>
<proteinExistence type="predicted"/>
<gene>
    <name evidence="1" type="ORF">H6B30_13240</name>
</gene>
<name>A0A938WQU6_9BACT</name>